<feature type="non-terminal residue" evidence="1">
    <location>
        <position position="1"/>
    </location>
</feature>
<proteinExistence type="predicted"/>
<organism evidence="1 2">
    <name type="scientific">Chiloscyllium punctatum</name>
    <name type="common">Brownbanded bambooshark</name>
    <name type="synonym">Hemiscyllium punctatum</name>
    <dbReference type="NCBI Taxonomy" id="137246"/>
    <lineage>
        <taxon>Eukaryota</taxon>
        <taxon>Metazoa</taxon>
        <taxon>Chordata</taxon>
        <taxon>Craniata</taxon>
        <taxon>Vertebrata</taxon>
        <taxon>Chondrichthyes</taxon>
        <taxon>Elasmobranchii</taxon>
        <taxon>Galeomorphii</taxon>
        <taxon>Galeoidea</taxon>
        <taxon>Orectolobiformes</taxon>
        <taxon>Hemiscylliidae</taxon>
        <taxon>Chiloscyllium</taxon>
    </lineage>
</organism>
<dbReference type="AlphaFoldDB" id="A0A401RI35"/>
<gene>
    <name evidence="1" type="ORF">chiPu_0022038</name>
</gene>
<accession>A0A401RI35</accession>
<keyword evidence="2" id="KW-1185">Reference proteome</keyword>
<sequence length="41" mass="4808">GYSSFPAIDSLVFSHIMRHIYSDLFLDSNDTRTYRYDFSAV</sequence>
<dbReference type="Proteomes" id="UP000287033">
    <property type="component" value="Unassembled WGS sequence"/>
</dbReference>
<protein>
    <submittedName>
        <fullName evidence="1">Uncharacterized protein</fullName>
    </submittedName>
</protein>
<evidence type="ECO:0000313" key="2">
    <source>
        <dbReference type="Proteomes" id="UP000287033"/>
    </source>
</evidence>
<reference evidence="1 2" key="1">
    <citation type="journal article" date="2018" name="Nat. Ecol. Evol.">
        <title>Shark genomes provide insights into elasmobranch evolution and the origin of vertebrates.</title>
        <authorList>
            <person name="Hara Y"/>
            <person name="Yamaguchi K"/>
            <person name="Onimaru K"/>
            <person name="Kadota M"/>
            <person name="Koyanagi M"/>
            <person name="Keeley SD"/>
            <person name="Tatsumi K"/>
            <person name="Tanaka K"/>
            <person name="Motone F"/>
            <person name="Kageyama Y"/>
            <person name="Nozu R"/>
            <person name="Adachi N"/>
            <person name="Nishimura O"/>
            <person name="Nakagawa R"/>
            <person name="Tanegashima C"/>
            <person name="Kiyatake I"/>
            <person name="Matsumoto R"/>
            <person name="Murakumo K"/>
            <person name="Nishida K"/>
            <person name="Terakita A"/>
            <person name="Kuratani S"/>
            <person name="Sato K"/>
            <person name="Hyodo S Kuraku.S."/>
        </authorList>
    </citation>
    <scope>NUCLEOTIDE SEQUENCE [LARGE SCALE GENOMIC DNA]</scope>
</reference>
<name>A0A401RI35_CHIPU</name>
<evidence type="ECO:0000313" key="1">
    <source>
        <dbReference type="EMBL" id="GCC17813.1"/>
    </source>
</evidence>
<comment type="caution">
    <text evidence="1">The sequence shown here is derived from an EMBL/GenBank/DDBJ whole genome shotgun (WGS) entry which is preliminary data.</text>
</comment>
<dbReference type="EMBL" id="BEZZ01005630">
    <property type="protein sequence ID" value="GCC17813.1"/>
    <property type="molecule type" value="Genomic_DNA"/>
</dbReference>